<evidence type="ECO:0000313" key="5">
    <source>
        <dbReference type="Proteomes" id="UP000190989"/>
    </source>
</evidence>
<keyword evidence="1" id="KW-0560">Oxidoreductase</keyword>
<dbReference type="AlphaFoldDB" id="A0A1U6HXD2"/>
<dbReference type="GO" id="GO:0004497">
    <property type="term" value="F:monooxygenase activity"/>
    <property type="evidence" value="ECO:0007669"/>
    <property type="project" value="UniProtKB-KW"/>
</dbReference>
<keyword evidence="5" id="KW-1185">Reference proteome</keyword>
<evidence type="ECO:0000256" key="2">
    <source>
        <dbReference type="ARBA" id="ARBA00023033"/>
    </source>
</evidence>
<feature type="domain" description="Luciferase-like" evidence="3">
    <location>
        <begin position="46"/>
        <end position="369"/>
    </location>
</feature>
<dbReference type="InterPro" id="IPR050766">
    <property type="entry name" value="Bact_Lucif_Oxidored"/>
</dbReference>
<accession>A0A1U6HXD2</accession>
<dbReference type="EMBL" id="FVZE01000003">
    <property type="protein sequence ID" value="SLK00493.1"/>
    <property type="molecule type" value="Genomic_DNA"/>
</dbReference>
<dbReference type="PANTHER" id="PTHR30137:SF8">
    <property type="entry name" value="BLR5498 PROTEIN"/>
    <property type="match status" value="1"/>
</dbReference>
<dbReference type="GO" id="GO:0005829">
    <property type="term" value="C:cytosol"/>
    <property type="evidence" value="ECO:0007669"/>
    <property type="project" value="TreeGrafter"/>
</dbReference>
<evidence type="ECO:0000256" key="1">
    <source>
        <dbReference type="ARBA" id="ARBA00023002"/>
    </source>
</evidence>
<organism evidence="4 5">
    <name type="scientific">Novosphingobium mathurense</name>
    <dbReference type="NCBI Taxonomy" id="428990"/>
    <lineage>
        <taxon>Bacteria</taxon>
        <taxon>Pseudomonadati</taxon>
        <taxon>Pseudomonadota</taxon>
        <taxon>Alphaproteobacteria</taxon>
        <taxon>Sphingomonadales</taxon>
        <taxon>Sphingomonadaceae</taxon>
        <taxon>Novosphingobium</taxon>
    </lineage>
</organism>
<dbReference type="Gene3D" id="3.20.20.30">
    <property type="entry name" value="Luciferase-like domain"/>
    <property type="match status" value="1"/>
</dbReference>
<evidence type="ECO:0000259" key="3">
    <source>
        <dbReference type="Pfam" id="PF00296"/>
    </source>
</evidence>
<dbReference type="InterPro" id="IPR036661">
    <property type="entry name" value="Luciferase-like_sf"/>
</dbReference>
<dbReference type="Pfam" id="PF00296">
    <property type="entry name" value="Bac_luciferase"/>
    <property type="match status" value="1"/>
</dbReference>
<dbReference type="InterPro" id="IPR011251">
    <property type="entry name" value="Luciferase-like_dom"/>
</dbReference>
<dbReference type="Proteomes" id="UP000190989">
    <property type="component" value="Unassembled WGS sequence"/>
</dbReference>
<dbReference type="PANTHER" id="PTHR30137">
    <property type="entry name" value="LUCIFERASE-LIKE MONOOXYGENASE"/>
    <property type="match status" value="1"/>
</dbReference>
<name>A0A1U6HXD2_9SPHN</name>
<keyword evidence="2 4" id="KW-0503">Monooxygenase</keyword>
<protein>
    <submittedName>
        <fullName evidence="4">Flavin-dependent oxidoreductase, luciferase family (Includes alkanesulfonate monooxygenase SsuD and methylene tetrahydromethanopterin reductase)</fullName>
    </submittedName>
</protein>
<sequence length="415" mass="46131">MKAAPPSVSVQESEKESRRVIGRGELQNMKFSIIYEAQMVDTSRENEQAVFLQIVEQAKLAEEKDFDCIWCVEHTALTQYAHMSAPETVLAFIAGATSRIHVGHGVVCLPPAMNHPVKVAERIATLDILSQGRLHFGVGKGGTQQEAGTFGYDLGELQPMIDESMYLIPRIMVQDEIEHDGQYIQIPKRPIHPKPYQDPHPPMYMACTRENTLIAAGARGIGALVLGFSGPEEIAKKNAIYREAFRNRKAEDQVGFRPTEHLAALCAATVLDDREEARRIGLRGQRFFAESIAYWYQGGPKPTVDEELSGDEQAAILEQEKQQTVAYLSEEAIPVGDEHLSNYTVAQDAYGTPDDCIRYVQRLIDAGADEILFIFQMGGIPHEAIMKTITNIGDKVIPHFRAQEARKAQELAEVG</sequence>
<reference evidence="5" key="1">
    <citation type="submission" date="2017-02" db="EMBL/GenBank/DDBJ databases">
        <authorList>
            <person name="Varghese N."/>
            <person name="Submissions S."/>
        </authorList>
    </citation>
    <scope>NUCLEOTIDE SEQUENCE [LARGE SCALE GENOMIC DNA]</scope>
    <source>
        <strain evidence="5">SM117</strain>
    </source>
</reference>
<proteinExistence type="predicted"/>
<dbReference type="STRING" id="428990.SAMN06295987_103303"/>
<evidence type="ECO:0000313" key="4">
    <source>
        <dbReference type="EMBL" id="SLK00493.1"/>
    </source>
</evidence>
<dbReference type="SUPFAM" id="SSF51679">
    <property type="entry name" value="Bacterial luciferase-like"/>
    <property type="match status" value="1"/>
</dbReference>
<dbReference type="GO" id="GO:0016705">
    <property type="term" value="F:oxidoreductase activity, acting on paired donors, with incorporation or reduction of molecular oxygen"/>
    <property type="evidence" value="ECO:0007669"/>
    <property type="project" value="InterPro"/>
</dbReference>
<gene>
    <name evidence="4" type="ORF">SAMN06295987_103303</name>
</gene>